<comment type="similarity">
    <text evidence="1">Belongs to the bacterial ribosomal protein bL32 family.</text>
</comment>
<dbReference type="EMBL" id="OP616811">
    <property type="protein sequence ID" value="WDA98852.1"/>
    <property type="molecule type" value="Genomic_DNA"/>
</dbReference>
<evidence type="ECO:0000256" key="1">
    <source>
        <dbReference type="ARBA" id="ARBA00008560"/>
    </source>
</evidence>
<evidence type="ECO:0000256" key="2">
    <source>
        <dbReference type="ARBA" id="ARBA00022980"/>
    </source>
</evidence>
<name>A0A9Y1I237_9RHOD</name>
<evidence type="ECO:0000256" key="3">
    <source>
        <dbReference type="ARBA" id="ARBA00023274"/>
    </source>
</evidence>
<dbReference type="AlphaFoldDB" id="A0A9Y1I237"/>
<feature type="region of interest" description="Disordered" evidence="6">
    <location>
        <begin position="1"/>
        <end position="23"/>
    </location>
</feature>
<keyword evidence="2 7" id="KW-0689">Ribosomal protein</keyword>
<reference evidence="7" key="1">
    <citation type="journal article" date="2023" name="J. Phycol.">
        <title>Revised classification of the Cyanidiophyceae based on plastid genome data with descriptions of the Cavernulicolales ord. nov. and Galdieriales ord. nov. (Rhodophyta).</title>
        <authorList>
            <person name="Park S.I."/>
            <person name="Cho C.H."/>
            <person name="Ciniglia C."/>
            <person name="Huang T.Y."/>
            <person name="Liu S.L."/>
            <person name="Bustamante D.E."/>
            <person name="Calderon M.S."/>
            <person name="Mansilla A."/>
            <person name="McDermott T."/>
            <person name="Andersen R.A."/>
            <person name="Yoon H.S."/>
        </authorList>
    </citation>
    <scope>NUCLEOTIDE SEQUENCE</scope>
</reference>
<dbReference type="GO" id="GO:0015934">
    <property type="term" value="C:large ribosomal subunit"/>
    <property type="evidence" value="ECO:0007669"/>
    <property type="project" value="InterPro"/>
</dbReference>
<organism evidence="7">
    <name type="scientific">Sciadococcus taiwanensis</name>
    <dbReference type="NCBI Taxonomy" id="3028030"/>
    <lineage>
        <taxon>Eukaryota</taxon>
        <taxon>Rhodophyta</taxon>
        <taxon>Bangiophyceae</taxon>
        <taxon>Cavernulicolales</taxon>
        <taxon>Cavernulicolaceae</taxon>
        <taxon>Sciadococcus</taxon>
    </lineage>
</organism>
<proteinExistence type="inferred from homology"/>
<dbReference type="Pfam" id="PF01783">
    <property type="entry name" value="Ribosomal_L32p"/>
    <property type="match status" value="1"/>
</dbReference>
<protein>
    <recommendedName>
        <fullName evidence="4">Large ribosomal subunit protein bL32c</fullName>
    </recommendedName>
    <alternativeName>
        <fullName evidence="5">50S ribosomal protein L32, chloroplastic</fullName>
    </alternativeName>
</protein>
<geneLocation type="plastid" evidence="7"/>
<evidence type="ECO:0000256" key="6">
    <source>
        <dbReference type="SAM" id="MobiDB-lite"/>
    </source>
</evidence>
<evidence type="ECO:0000313" key="7">
    <source>
        <dbReference type="EMBL" id="WDA98852.1"/>
    </source>
</evidence>
<gene>
    <name evidence="7" type="primary">rpl32</name>
    <name evidence="7" type="ORF">SCTW_070</name>
</gene>
<evidence type="ECO:0000256" key="5">
    <source>
        <dbReference type="ARBA" id="ARBA00035431"/>
    </source>
</evidence>
<dbReference type="PANTHER" id="PTHR36083">
    <property type="entry name" value="50S RIBOSOMAL PROTEIN L32, CHLOROPLASTIC"/>
    <property type="match status" value="1"/>
</dbReference>
<keyword evidence="3" id="KW-0687">Ribonucleoprotein</keyword>
<dbReference type="HAMAP" id="MF_00340">
    <property type="entry name" value="Ribosomal_bL32"/>
    <property type="match status" value="1"/>
</dbReference>
<feature type="compositionally biased region" description="Basic residues" evidence="6">
    <location>
        <begin position="7"/>
        <end position="20"/>
    </location>
</feature>
<dbReference type="GO" id="GO:0003735">
    <property type="term" value="F:structural constituent of ribosome"/>
    <property type="evidence" value="ECO:0007669"/>
    <property type="project" value="InterPro"/>
</dbReference>
<dbReference type="GO" id="GO:0006412">
    <property type="term" value="P:translation"/>
    <property type="evidence" value="ECO:0007669"/>
    <property type="project" value="InterPro"/>
</dbReference>
<evidence type="ECO:0000256" key="4">
    <source>
        <dbReference type="ARBA" id="ARBA00035280"/>
    </source>
</evidence>
<accession>A0A9Y1I237</accession>
<keyword evidence="7" id="KW-0934">Plastid</keyword>
<sequence>MAVPKQKTSKSKKRSRKKKWTNQAVLKAKKALSLAKSVINNKHPKSFIYLNRTEKEID</sequence>
<dbReference type="InterPro" id="IPR044958">
    <property type="entry name" value="Ribosomal_bL32_plant/cyanobact"/>
</dbReference>
<dbReference type="InterPro" id="IPR002677">
    <property type="entry name" value="Ribosomal_bL32"/>
</dbReference>
<dbReference type="PANTHER" id="PTHR36083:SF1">
    <property type="entry name" value="LARGE RIBOSOMAL SUBUNIT PROTEIN BL32C"/>
    <property type="match status" value="1"/>
</dbReference>